<feature type="region of interest" description="Disordered" evidence="5">
    <location>
        <begin position="539"/>
        <end position="566"/>
    </location>
</feature>
<reference evidence="8" key="1">
    <citation type="journal article" date="2019" name="Int. J. Syst. Evol. Microbiol.">
        <title>The Global Catalogue of Microorganisms (GCM) 10K type strain sequencing project: providing services to taxonomists for standard genome sequencing and annotation.</title>
        <authorList>
            <consortium name="The Broad Institute Genomics Platform"/>
            <consortium name="The Broad Institute Genome Sequencing Center for Infectious Disease"/>
            <person name="Wu L."/>
            <person name="Ma J."/>
        </authorList>
    </citation>
    <scope>NUCLEOTIDE SEQUENCE [LARGE SCALE GENOMIC DNA]</scope>
    <source>
        <strain evidence="8">JCM 16240</strain>
    </source>
</reference>
<evidence type="ECO:0000313" key="8">
    <source>
        <dbReference type="Proteomes" id="UP001501176"/>
    </source>
</evidence>
<dbReference type="InterPro" id="IPR003439">
    <property type="entry name" value="ABC_transporter-like_ATP-bd"/>
</dbReference>
<dbReference type="InterPro" id="IPR032524">
    <property type="entry name" value="ABC_tran_C"/>
</dbReference>
<dbReference type="InterPro" id="IPR017871">
    <property type="entry name" value="ABC_transporter-like_CS"/>
</dbReference>
<protein>
    <submittedName>
        <fullName evidence="7">ATP-binding cassette domain-containing protein</fullName>
    </submittedName>
</protein>
<dbReference type="GO" id="GO:0005524">
    <property type="term" value="F:ATP binding"/>
    <property type="evidence" value="ECO:0007669"/>
    <property type="project" value="UniProtKB-KW"/>
</dbReference>
<dbReference type="CDD" id="cd03221">
    <property type="entry name" value="ABCF_EF-3"/>
    <property type="match status" value="2"/>
</dbReference>
<keyword evidence="1" id="KW-0472">Membrane</keyword>
<feature type="domain" description="ABC transporter" evidence="6">
    <location>
        <begin position="312"/>
        <end position="534"/>
    </location>
</feature>
<dbReference type="PROSITE" id="PS00211">
    <property type="entry name" value="ABC_TRANSPORTER_1"/>
    <property type="match status" value="2"/>
</dbReference>
<evidence type="ECO:0000256" key="2">
    <source>
        <dbReference type="ARBA" id="ARBA00022737"/>
    </source>
</evidence>
<dbReference type="RefSeq" id="WP_343819810.1">
    <property type="nucleotide sequence ID" value="NZ_BAAAFN010000006.1"/>
</dbReference>
<dbReference type="InterPro" id="IPR027417">
    <property type="entry name" value="P-loop_NTPase"/>
</dbReference>
<dbReference type="SMART" id="SM00382">
    <property type="entry name" value="AAA"/>
    <property type="match status" value="2"/>
</dbReference>
<name>A0ABP3CYR1_9BURK</name>
<comment type="caution">
    <text evidence="7">The sequence shown here is derived from an EMBL/GenBank/DDBJ whole genome shotgun (WGS) entry which is preliminary data.</text>
</comment>
<evidence type="ECO:0000256" key="5">
    <source>
        <dbReference type="SAM" id="MobiDB-lite"/>
    </source>
</evidence>
<organism evidence="7 8">
    <name type="scientific">Castellaniella daejeonensis</name>
    <dbReference type="NCBI Taxonomy" id="659013"/>
    <lineage>
        <taxon>Bacteria</taxon>
        <taxon>Pseudomonadati</taxon>
        <taxon>Pseudomonadota</taxon>
        <taxon>Betaproteobacteria</taxon>
        <taxon>Burkholderiales</taxon>
        <taxon>Alcaligenaceae</taxon>
        <taxon>Castellaniella</taxon>
    </lineage>
</organism>
<accession>A0ABP3CYR1</accession>
<keyword evidence="4 7" id="KW-0067">ATP-binding</keyword>
<dbReference type="InterPro" id="IPR003593">
    <property type="entry name" value="AAA+_ATPase"/>
</dbReference>
<keyword evidence="8" id="KW-1185">Reference proteome</keyword>
<dbReference type="SUPFAM" id="SSF52540">
    <property type="entry name" value="P-loop containing nucleoside triphosphate hydrolases"/>
    <property type="match status" value="2"/>
</dbReference>
<evidence type="ECO:0000259" key="6">
    <source>
        <dbReference type="PROSITE" id="PS50893"/>
    </source>
</evidence>
<feature type="compositionally biased region" description="Basic and acidic residues" evidence="5">
    <location>
        <begin position="546"/>
        <end position="566"/>
    </location>
</feature>
<dbReference type="Pfam" id="PF16326">
    <property type="entry name" value="ABC_tran_CTD"/>
    <property type="match status" value="1"/>
</dbReference>
<dbReference type="Proteomes" id="UP001501176">
    <property type="component" value="Unassembled WGS sequence"/>
</dbReference>
<keyword evidence="2" id="KW-0677">Repeat</keyword>
<dbReference type="PANTHER" id="PTHR19211:SF14">
    <property type="entry name" value="ATP-BINDING CASSETTE SUB-FAMILY F MEMBER 1"/>
    <property type="match status" value="1"/>
</dbReference>
<sequence>MIRAAGLTLRRGVKVLLENAEFVVHPGERVGIVGKNGAGKSSLFSLLQGEIDPDAGSLDMPASWRLASVEQILHDTGRPARDFVIDGDRHLRELQARRAALDPDQGQAIAELEAALVEAGAWSAPSRAEQLLAGLGFAPDEWTRPVASFSGGWQMRIALARALMAPSDLLLLDEPTNHLDLDAMLWLERWLAGYPGTVLLISHDTEFLDAVARVILHFEQDKLVRYKGGYESFLEQRAERLRQNRLAIQRQARETAHLQSFIDRFKAKATKAKQAQSRVKALARMQTLAPLAIESGIDIRLPEPAQTPDVLLTLEDAALGYPPDSAADGSPRTILQDVSLMVRGGSRIGILGVNGAGKSTLVKTLARELRPLAGDYRPAKGLEIGYFAQQQLDVLEPGLSPLQHFTRIAPDTREQELRNMLGGFGFGGDMVNQPVAPFSGGEKARLALALIVWRKPNLLLLDEPSNHLDVDTREALARALAEFPGSVLLVSHDRHLLRTTVDNFWIVADGRVQPFDGDLEDYRDWLQQRQAQHNQIARAAAPAPSQDRKAQRREQAQARQELAARRKPLEARLKRVEEAMAKAQARLAELDALMADPAFYTDAHKDARPRLMAEHGELSKALQGHEEDWLDLQTEIEALGEPGKS</sequence>
<dbReference type="Pfam" id="PF12848">
    <property type="entry name" value="ABC_tran_Xtn"/>
    <property type="match status" value="1"/>
</dbReference>
<dbReference type="Gene3D" id="3.40.50.300">
    <property type="entry name" value="P-loop containing nucleotide triphosphate hydrolases"/>
    <property type="match status" value="2"/>
</dbReference>
<dbReference type="PROSITE" id="PS50893">
    <property type="entry name" value="ABC_TRANSPORTER_2"/>
    <property type="match status" value="2"/>
</dbReference>
<keyword evidence="1" id="KW-1003">Cell membrane</keyword>
<evidence type="ECO:0000256" key="1">
    <source>
        <dbReference type="ARBA" id="ARBA00022475"/>
    </source>
</evidence>
<feature type="domain" description="ABC transporter" evidence="6">
    <location>
        <begin position="2"/>
        <end position="245"/>
    </location>
</feature>
<evidence type="ECO:0000256" key="4">
    <source>
        <dbReference type="ARBA" id="ARBA00022840"/>
    </source>
</evidence>
<dbReference type="InterPro" id="IPR037118">
    <property type="entry name" value="Val-tRNA_synth_C_sf"/>
</dbReference>
<dbReference type="InterPro" id="IPR032781">
    <property type="entry name" value="ABC_tran_Xtn"/>
</dbReference>
<dbReference type="Gene3D" id="1.10.287.380">
    <property type="entry name" value="Valyl-tRNA synthetase, C-terminal domain"/>
    <property type="match status" value="1"/>
</dbReference>
<dbReference type="EMBL" id="BAAAFN010000006">
    <property type="protein sequence ID" value="GAA0218333.1"/>
    <property type="molecule type" value="Genomic_DNA"/>
</dbReference>
<dbReference type="InterPro" id="IPR050611">
    <property type="entry name" value="ABCF"/>
</dbReference>
<dbReference type="Pfam" id="PF00005">
    <property type="entry name" value="ABC_tran"/>
    <property type="match status" value="2"/>
</dbReference>
<dbReference type="PANTHER" id="PTHR19211">
    <property type="entry name" value="ATP-BINDING TRANSPORT PROTEIN-RELATED"/>
    <property type="match status" value="1"/>
</dbReference>
<evidence type="ECO:0000313" key="7">
    <source>
        <dbReference type="EMBL" id="GAA0218333.1"/>
    </source>
</evidence>
<evidence type="ECO:0000256" key="3">
    <source>
        <dbReference type="ARBA" id="ARBA00022741"/>
    </source>
</evidence>
<proteinExistence type="predicted"/>
<keyword evidence="3" id="KW-0547">Nucleotide-binding</keyword>
<gene>
    <name evidence="7" type="ORF">GCM10009125_04090</name>
</gene>